<organism evidence="4 5">
    <name type="scientific">Nesterenkonia natronophila</name>
    <dbReference type="NCBI Taxonomy" id="2174932"/>
    <lineage>
        <taxon>Bacteria</taxon>
        <taxon>Bacillati</taxon>
        <taxon>Actinomycetota</taxon>
        <taxon>Actinomycetes</taxon>
        <taxon>Micrococcales</taxon>
        <taxon>Micrococcaceae</taxon>
        <taxon>Nesterenkonia</taxon>
    </lineage>
</organism>
<dbReference type="EMBL" id="QYZP01000001">
    <property type="protein sequence ID" value="RJN32871.1"/>
    <property type="molecule type" value="Genomic_DNA"/>
</dbReference>
<proteinExistence type="inferred from homology"/>
<dbReference type="InterPro" id="IPR008978">
    <property type="entry name" value="HSP20-like_chaperone"/>
</dbReference>
<dbReference type="Pfam" id="PF00011">
    <property type="entry name" value="HSP20"/>
    <property type="match status" value="1"/>
</dbReference>
<dbReference type="CDD" id="cd06464">
    <property type="entry name" value="ACD_sHsps-like"/>
    <property type="match status" value="1"/>
</dbReference>
<reference evidence="4 5" key="1">
    <citation type="submission" date="2018-09" db="EMBL/GenBank/DDBJ databases">
        <title>Nesterenkonia natronophila sp. nov., an alkaliphilic actinobacteriume isolated from a soda lake, and emended description of the genus Nesterenkonia.</title>
        <authorList>
            <person name="Menes R.J."/>
            <person name="Iriarte A."/>
        </authorList>
    </citation>
    <scope>NUCLEOTIDE SEQUENCE [LARGE SCALE GENOMIC DNA]</scope>
    <source>
        <strain evidence="4 5">M8</strain>
    </source>
</reference>
<dbReference type="RefSeq" id="WP_119901915.1">
    <property type="nucleotide sequence ID" value="NZ_QYZP01000001.1"/>
</dbReference>
<dbReference type="SUPFAM" id="SSF49764">
    <property type="entry name" value="HSP20-like chaperones"/>
    <property type="match status" value="1"/>
</dbReference>
<dbReference type="AlphaFoldDB" id="A0A3A4F570"/>
<evidence type="ECO:0000313" key="4">
    <source>
        <dbReference type="EMBL" id="RJN32871.1"/>
    </source>
</evidence>
<dbReference type="PROSITE" id="PS01031">
    <property type="entry name" value="SHSP"/>
    <property type="match status" value="1"/>
</dbReference>
<dbReference type="Proteomes" id="UP000266615">
    <property type="component" value="Unassembled WGS sequence"/>
</dbReference>
<sequence>MFGSDVCAHFKLISIKPRLTQILGRLTFTEDSENQKYLVRGNSSFHRSLTLPPEAKTHLLRADFRNGTLRITMPLS</sequence>
<keyword evidence="5" id="KW-1185">Reference proteome</keyword>
<name>A0A3A4F570_9MICC</name>
<dbReference type="OrthoDB" id="9811615at2"/>
<dbReference type="InterPro" id="IPR002068">
    <property type="entry name" value="A-crystallin/Hsp20_dom"/>
</dbReference>
<evidence type="ECO:0000313" key="5">
    <source>
        <dbReference type="Proteomes" id="UP000266615"/>
    </source>
</evidence>
<evidence type="ECO:0000256" key="1">
    <source>
        <dbReference type="PROSITE-ProRule" id="PRU00285"/>
    </source>
</evidence>
<protein>
    <submittedName>
        <fullName evidence="4">Hsp20/alpha crystallin family protein</fullName>
    </submittedName>
</protein>
<accession>A0A3A4F570</accession>
<feature type="domain" description="SHSP" evidence="3">
    <location>
        <begin position="1"/>
        <end position="76"/>
    </location>
</feature>
<gene>
    <name evidence="4" type="ORF">D3250_03385</name>
</gene>
<evidence type="ECO:0000259" key="3">
    <source>
        <dbReference type="PROSITE" id="PS01031"/>
    </source>
</evidence>
<comment type="similarity">
    <text evidence="1 2">Belongs to the small heat shock protein (HSP20) family.</text>
</comment>
<dbReference type="Gene3D" id="2.60.40.790">
    <property type="match status" value="1"/>
</dbReference>
<evidence type="ECO:0000256" key="2">
    <source>
        <dbReference type="RuleBase" id="RU003616"/>
    </source>
</evidence>
<comment type="caution">
    <text evidence="4">The sequence shown here is derived from an EMBL/GenBank/DDBJ whole genome shotgun (WGS) entry which is preliminary data.</text>
</comment>